<feature type="transmembrane region" description="Helical" evidence="1">
    <location>
        <begin position="12"/>
        <end position="29"/>
    </location>
</feature>
<proteinExistence type="predicted"/>
<dbReference type="HOGENOM" id="CLU_2091748_0_0_5"/>
<feature type="transmembrane region" description="Helical" evidence="1">
    <location>
        <begin position="58"/>
        <end position="76"/>
    </location>
</feature>
<dbReference type="EMBL" id="GL883077">
    <property type="protein sequence ID" value="EGF93287.1"/>
    <property type="molecule type" value="Genomic_DNA"/>
</dbReference>
<accession>F4QKA9</accession>
<keyword evidence="1" id="KW-0472">Membrane</keyword>
<evidence type="ECO:0000313" key="2">
    <source>
        <dbReference type="EMBL" id="EGF93287.1"/>
    </source>
</evidence>
<dbReference type="AlphaFoldDB" id="F4QKA9"/>
<reference evidence="3" key="1">
    <citation type="submission" date="2011-03" db="EMBL/GenBank/DDBJ databases">
        <title>Draft genome sequence of Brevundimonas diminuta.</title>
        <authorList>
            <person name="Brown P.J.B."/>
            <person name="Buechlein A."/>
            <person name="Hemmerich C."/>
            <person name="Brun Y.V."/>
        </authorList>
    </citation>
    <scope>NUCLEOTIDE SEQUENCE [LARGE SCALE GENOMIC DNA]</scope>
    <source>
        <strain evidence="3">C19</strain>
    </source>
</reference>
<evidence type="ECO:0000313" key="3">
    <source>
        <dbReference type="Proteomes" id="UP000006512"/>
    </source>
</evidence>
<name>F4QKA9_9CAUL</name>
<protein>
    <submittedName>
        <fullName evidence="2">Putative membrane protein</fullName>
    </submittedName>
</protein>
<feature type="transmembrane region" description="Helical" evidence="1">
    <location>
        <begin position="88"/>
        <end position="108"/>
    </location>
</feature>
<dbReference type="RefSeq" id="WP_006272483.1">
    <property type="nucleotide sequence ID" value="NZ_GL883077.1"/>
</dbReference>
<organism evidence="2 3">
    <name type="scientific">Asticcacaulis biprosthecium C19</name>
    <dbReference type="NCBI Taxonomy" id="715226"/>
    <lineage>
        <taxon>Bacteria</taxon>
        <taxon>Pseudomonadati</taxon>
        <taxon>Pseudomonadota</taxon>
        <taxon>Alphaproteobacteria</taxon>
        <taxon>Caulobacterales</taxon>
        <taxon>Caulobacteraceae</taxon>
        <taxon>Asticcacaulis</taxon>
    </lineage>
</organism>
<keyword evidence="1" id="KW-0812">Transmembrane</keyword>
<dbReference type="Proteomes" id="UP000006512">
    <property type="component" value="Unassembled WGS sequence"/>
</dbReference>
<dbReference type="STRING" id="715226.ABI_17270"/>
<keyword evidence="1" id="KW-1133">Transmembrane helix</keyword>
<sequence>MVDKISKIAGPIVWLAYVLIQVFDVMKHSNSWLEFIWPFGAALGYFAANMLILRFPRVAGAILIATTTVLVVGLLIEVVEHWQFFADNWAITLIVLYLPVMLLLWFGYQKLEQRRK</sequence>
<keyword evidence="3" id="KW-1185">Reference proteome</keyword>
<gene>
    <name evidence="2" type="ORF">ABI_17270</name>
</gene>
<feature type="transmembrane region" description="Helical" evidence="1">
    <location>
        <begin position="35"/>
        <end position="53"/>
    </location>
</feature>
<evidence type="ECO:0000256" key="1">
    <source>
        <dbReference type="SAM" id="Phobius"/>
    </source>
</evidence>